<accession>A0AAD8FU87</accession>
<feature type="region of interest" description="Disordered" evidence="2">
    <location>
        <begin position="112"/>
        <end position="140"/>
    </location>
</feature>
<protein>
    <submittedName>
        <fullName evidence="4">Regulator of G-protein signaling 8-like</fullName>
    </submittedName>
</protein>
<organism evidence="4 5">
    <name type="scientific">Acipenser oxyrinchus oxyrinchus</name>
    <dbReference type="NCBI Taxonomy" id="40147"/>
    <lineage>
        <taxon>Eukaryota</taxon>
        <taxon>Metazoa</taxon>
        <taxon>Chordata</taxon>
        <taxon>Craniata</taxon>
        <taxon>Vertebrata</taxon>
        <taxon>Euteleostomi</taxon>
        <taxon>Actinopterygii</taxon>
        <taxon>Chondrostei</taxon>
        <taxon>Acipenseriformes</taxon>
        <taxon>Acipenseridae</taxon>
        <taxon>Acipenser</taxon>
    </lineage>
</organism>
<dbReference type="InterPro" id="IPR036305">
    <property type="entry name" value="RGS_sf"/>
</dbReference>
<gene>
    <name evidence="4" type="primary">Rgs3</name>
    <name evidence="4" type="ORF">AOXY_G29314</name>
</gene>
<dbReference type="Proteomes" id="UP001230051">
    <property type="component" value="Unassembled WGS sequence"/>
</dbReference>
<keyword evidence="5" id="KW-1185">Reference proteome</keyword>
<dbReference type="Gene3D" id="1.10.167.10">
    <property type="entry name" value="Regulator of G-protein Signalling 4, domain 2"/>
    <property type="match status" value="1"/>
</dbReference>
<comment type="caution">
    <text evidence="4">The sequence shown here is derived from an EMBL/GenBank/DDBJ whole genome shotgun (WGS) entry which is preliminary data.</text>
</comment>
<dbReference type="PRINTS" id="PR01301">
    <property type="entry name" value="RGSPROTEIN"/>
</dbReference>
<proteinExistence type="predicted"/>
<feature type="compositionally biased region" description="Polar residues" evidence="2">
    <location>
        <begin position="112"/>
        <end position="125"/>
    </location>
</feature>
<sequence length="268" mass="30192">MSSGLCDCFLLRRHGATRAGGAPGGQESRVLSQETLMSQDLVYQEISVSSLPETQNQAPPKQDPAFNTFQTSTLLIDSTNSSKSTVKSNEKKRNSTITKEVKNRLSFLLQKPDQSCSDQKTSSEGSSEKPDKDDKPTSQEALEWSRSLEVLLSHHYGVVAFRSFLRSEFSEENIEFWLACQDYRGTKPTTNIIPKARKIFSDYIGIQAPKEINLDSETREAIMHSLAQPTRSCFDVAQTRVYSLMEKDSYPRFLKSKIYLDLVKQGAR</sequence>
<dbReference type="PANTHER" id="PTHR10845">
    <property type="entry name" value="REGULATOR OF G PROTEIN SIGNALING"/>
    <property type="match status" value="1"/>
</dbReference>
<dbReference type="Pfam" id="PF00615">
    <property type="entry name" value="RGS"/>
    <property type="match status" value="1"/>
</dbReference>
<reference evidence="4" key="1">
    <citation type="submission" date="2022-02" db="EMBL/GenBank/DDBJ databases">
        <title>Atlantic sturgeon de novo genome assembly.</title>
        <authorList>
            <person name="Stock M."/>
            <person name="Klopp C."/>
            <person name="Guiguen Y."/>
            <person name="Cabau C."/>
            <person name="Parinello H."/>
            <person name="Santidrian Yebra-Pimentel E."/>
            <person name="Kuhl H."/>
            <person name="Dirks R.P."/>
            <person name="Guessner J."/>
            <person name="Wuertz S."/>
            <person name="Du K."/>
            <person name="Schartl M."/>
        </authorList>
    </citation>
    <scope>NUCLEOTIDE SEQUENCE</scope>
    <source>
        <strain evidence="4">STURGEONOMICS-FGT-2020</strain>
        <tissue evidence="4">Whole blood</tissue>
    </source>
</reference>
<dbReference type="CDD" id="cd08713">
    <property type="entry name" value="RGS_RGS3"/>
    <property type="match status" value="1"/>
</dbReference>
<dbReference type="InterPro" id="IPR044926">
    <property type="entry name" value="RGS_subdomain_2"/>
</dbReference>
<evidence type="ECO:0000256" key="2">
    <source>
        <dbReference type="SAM" id="MobiDB-lite"/>
    </source>
</evidence>
<evidence type="ECO:0000313" key="5">
    <source>
        <dbReference type="Proteomes" id="UP001230051"/>
    </source>
</evidence>
<dbReference type="PROSITE" id="PS50132">
    <property type="entry name" value="RGS"/>
    <property type="match status" value="1"/>
</dbReference>
<name>A0AAD8FU87_ACIOX</name>
<feature type="compositionally biased region" description="Basic and acidic residues" evidence="2">
    <location>
        <begin position="126"/>
        <end position="137"/>
    </location>
</feature>
<dbReference type="SUPFAM" id="SSF48097">
    <property type="entry name" value="Regulator of G-protein signaling, RGS"/>
    <property type="match status" value="1"/>
</dbReference>
<keyword evidence="1" id="KW-0734">Signal transduction inhibitor</keyword>
<dbReference type="InterPro" id="IPR016137">
    <property type="entry name" value="RGS"/>
</dbReference>
<dbReference type="FunFam" id="1.10.196.10:FF:000001">
    <property type="entry name" value="Regulator of G-protein signaling 8"/>
    <property type="match status" value="1"/>
</dbReference>
<dbReference type="InterPro" id="IPR024066">
    <property type="entry name" value="RGS_subdom1/3"/>
</dbReference>
<evidence type="ECO:0000259" key="3">
    <source>
        <dbReference type="PROSITE" id="PS50132"/>
    </source>
</evidence>
<dbReference type="Gene3D" id="1.10.196.10">
    <property type="match status" value="1"/>
</dbReference>
<evidence type="ECO:0000313" key="4">
    <source>
        <dbReference type="EMBL" id="KAK1154051.1"/>
    </source>
</evidence>
<evidence type="ECO:0000256" key="1">
    <source>
        <dbReference type="ARBA" id="ARBA00022700"/>
    </source>
</evidence>
<dbReference type="PANTHER" id="PTHR10845:SF254">
    <property type="entry name" value="RGS DOMAIN-CONTAINING PROTEIN-RELATED"/>
    <property type="match status" value="1"/>
</dbReference>
<feature type="domain" description="RGS" evidence="3">
    <location>
        <begin position="147"/>
        <end position="263"/>
    </location>
</feature>
<dbReference type="FunFam" id="1.10.167.10:FF:000001">
    <property type="entry name" value="Putative regulator of g-protein signaling 12"/>
    <property type="match status" value="1"/>
</dbReference>
<dbReference type="AlphaFoldDB" id="A0AAD8FU87"/>
<dbReference type="GO" id="GO:0009968">
    <property type="term" value="P:negative regulation of signal transduction"/>
    <property type="evidence" value="ECO:0007669"/>
    <property type="project" value="UniProtKB-KW"/>
</dbReference>
<dbReference type="InterPro" id="IPR034951">
    <property type="entry name" value="RGS_RGS3"/>
</dbReference>
<dbReference type="EMBL" id="JAGXEW010000038">
    <property type="protein sequence ID" value="KAK1154051.1"/>
    <property type="molecule type" value="Genomic_DNA"/>
</dbReference>
<dbReference type="SMART" id="SM00315">
    <property type="entry name" value="RGS"/>
    <property type="match status" value="1"/>
</dbReference>